<dbReference type="RefSeq" id="WP_378996754.1">
    <property type="nucleotide sequence ID" value="NZ_JBHSMT010000013.1"/>
</dbReference>
<evidence type="ECO:0000313" key="2">
    <source>
        <dbReference type="Proteomes" id="UP001596045"/>
    </source>
</evidence>
<keyword evidence="2" id="KW-1185">Reference proteome</keyword>
<accession>A0ABW0MA80</accession>
<comment type="caution">
    <text evidence="1">The sequence shown here is derived from an EMBL/GenBank/DDBJ whole genome shotgun (WGS) entry which is preliminary data.</text>
</comment>
<name>A0ABW0MA80_9BURK</name>
<reference evidence="2" key="1">
    <citation type="journal article" date="2019" name="Int. J. Syst. Evol. Microbiol.">
        <title>The Global Catalogue of Microorganisms (GCM) 10K type strain sequencing project: providing services to taxonomists for standard genome sequencing and annotation.</title>
        <authorList>
            <consortium name="The Broad Institute Genomics Platform"/>
            <consortium name="The Broad Institute Genome Sequencing Center for Infectious Disease"/>
            <person name="Wu L."/>
            <person name="Ma J."/>
        </authorList>
    </citation>
    <scope>NUCLEOTIDE SEQUENCE [LARGE SCALE GENOMIC DNA]</scope>
    <source>
        <strain evidence="2">JCM 17066</strain>
    </source>
</reference>
<gene>
    <name evidence="1" type="ORF">ACFPM8_07780</name>
</gene>
<dbReference type="EMBL" id="JBHSMT010000013">
    <property type="protein sequence ID" value="MFC5473857.1"/>
    <property type="molecule type" value="Genomic_DNA"/>
</dbReference>
<protein>
    <submittedName>
        <fullName evidence="1">Uncharacterized protein</fullName>
    </submittedName>
</protein>
<organism evidence="1 2">
    <name type="scientific">Paraherbaspirillum soli</name>
    <dbReference type="NCBI Taxonomy" id="631222"/>
    <lineage>
        <taxon>Bacteria</taxon>
        <taxon>Pseudomonadati</taxon>
        <taxon>Pseudomonadota</taxon>
        <taxon>Betaproteobacteria</taxon>
        <taxon>Burkholderiales</taxon>
        <taxon>Oxalobacteraceae</taxon>
        <taxon>Paraherbaspirillum</taxon>
    </lineage>
</organism>
<dbReference type="Proteomes" id="UP001596045">
    <property type="component" value="Unassembled WGS sequence"/>
</dbReference>
<proteinExistence type="predicted"/>
<evidence type="ECO:0000313" key="1">
    <source>
        <dbReference type="EMBL" id="MFC5473857.1"/>
    </source>
</evidence>
<sequence>MSNVVINKHDIRNQYAAEMSKRFEEFTTWAISNWPVKNVPLMATDFAECHKEIAKILGPRLGDSNDPDDLIEDKEYEPQYINVTPMPWP</sequence>